<gene>
    <name evidence="1" type="ORF">SAMN05660909_04019</name>
</gene>
<sequence>MEKEKITLPIGNNKALVFEADPANKEEQDFAKLCKEVSATQPQSLQDFFTRLNDLQQKRTPEPIRKMGRKM</sequence>
<protein>
    <submittedName>
        <fullName evidence="1">Uncharacterized protein</fullName>
    </submittedName>
</protein>
<accession>A0A1H4EY50</accession>
<evidence type="ECO:0000313" key="1">
    <source>
        <dbReference type="EMBL" id="SEA89889.1"/>
    </source>
</evidence>
<dbReference type="RefSeq" id="WP_026773214.1">
    <property type="nucleotide sequence ID" value="NZ_BKAT01000020.1"/>
</dbReference>
<proteinExistence type="predicted"/>
<dbReference type="Proteomes" id="UP000199656">
    <property type="component" value="Unassembled WGS sequence"/>
</dbReference>
<keyword evidence="2" id="KW-1185">Reference proteome</keyword>
<organism evidence="1 2">
    <name type="scientific">Chitinophaga terrae</name>
    <name type="common">ex Kim and Jung 2007</name>
    <dbReference type="NCBI Taxonomy" id="408074"/>
    <lineage>
        <taxon>Bacteria</taxon>
        <taxon>Pseudomonadati</taxon>
        <taxon>Bacteroidota</taxon>
        <taxon>Chitinophagia</taxon>
        <taxon>Chitinophagales</taxon>
        <taxon>Chitinophagaceae</taxon>
        <taxon>Chitinophaga</taxon>
    </lineage>
</organism>
<reference evidence="2" key="1">
    <citation type="submission" date="2016-10" db="EMBL/GenBank/DDBJ databases">
        <authorList>
            <person name="Varghese N."/>
            <person name="Submissions S."/>
        </authorList>
    </citation>
    <scope>NUCLEOTIDE SEQUENCE [LARGE SCALE GENOMIC DNA]</scope>
    <source>
        <strain evidence="2">DSM 23920</strain>
    </source>
</reference>
<evidence type="ECO:0000313" key="2">
    <source>
        <dbReference type="Proteomes" id="UP000199656"/>
    </source>
</evidence>
<dbReference type="OrthoDB" id="677531at2"/>
<dbReference type="AlphaFoldDB" id="A0A1H4EY50"/>
<dbReference type="EMBL" id="FNRL01000021">
    <property type="protein sequence ID" value="SEA89889.1"/>
    <property type="molecule type" value="Genomic_DNA"/>
</dbReference>
<name>A0A1H4EY50_9BACT</name>
<dbReference type="STRING" id="408074.SAMN05660909_04019"/>